<evidence type="ECO:0000313" key="2">
    <source>
        <dbReference type="EMBL" id="GGI50791.1"/>
    </source>
</evidence>
<comment type="caution">
    <text evidence="2">The sequence shown here is derived from an EMBL/GenBank/DDBJ whole genome shotgun (WGS) entry which is preliminary data.</text>
</comment>
<feature type="domain" description="Bacterial mobilisation" evidence="1">
    <location>
        <begin position="37"/>
        <end position="70"/>
    </location>
</feature>
<evidence type="ECO:0000313" key="3">
    <source>
        <dbReference type="Proteomes" id="UP000662074"/>
    </source>
</evidence>
<proteinExistence type="predicted"/>
<gene>
    <name evidence="2" type="ORF">GCM10011425_20030</name>
</gene>
<reference evidence="2" key="2">
    <citation type="submission" date="2020-09" db="EMBL/GenBank/DDBJ databases">
        <authorList>
            <person name="Sun Q."/>
            <person name="Sedlacek I."/>
        </authorList>
    </citation>
    <scope>NUCLEOTIDE SEQUENCE</scope>
    <source>
        <strain evidence="2">CCM 8711</strain>
    </source>
</reference>
<dbReference type="EMBL" id="BMDO01000005">
    <property type="protein sequence ID" value="GGI50791.1"/>
    <property type="molecule type" value="Genomic_DNA"/>
</dbReference>
<accession>A0A917J959</accession>
<dbReference type="InterPro" id="IPR008687">
    <property type="entry name" value="MobC"/>
</dbReference>
<organism evidence="2 3">
    <name type="scientific">Mucilaginibacter galii</name>
    <dbReference type="NCBI Taxonomy" id="2005073"/>
    <lineage>
        <taxon>Bacteria</taxon>
        <taxon>Pseudomonadati</taxon>
        <taxon>Bacteroidota</taxon>
        <taxon>Sphingobacteriia</taxon>
        <taxon>Sphingobacteriales</taxon>
        <taxon>Sphingobacteriaceae</taxon>
        <taxon>Mucilaginibacter</taxon>
    </lineage>
</organism>
<dbReference type="AlphaFoldDB" id="A0A917J959"/>
<keyword evidence="3" id="KW-1185">Reference proteome</keyword>
<dbReference type="Proteomes" id="UP000662074">
    <property type="component" value="Unassembled WGS sequence"/>
</dbReference>
<dbReference type="Pfam" id="PF05713">
    <property type="entry name" value="MobC"/>
    <property type="match status" value="1"/>
</dbReference>
<sequence>MADQTGCTPGDLIRTKLFNGRFSRVKMARVDLASYAELKKIGVNINQLAKHANGGKFPYGIRDLLIDLKRQEHQIINLLLTHDSQSEDR</sequence>
<protein>
    <recommendedName>
        <fullName evidence="1">Bacterial mobilisation domain-containing protein</fullName>
    </recommendedName>
</protein>
<evidence type="ECO:0000259" key="1">
    <source>
        <dbReference type="Pfam" id="PF05713"/>
    </source>
</evidence>
<reference evidence="2" key="1">
    <citation type="journal article" date="2014" name="Int. J. Syst. Evol. Microbiol.">
        <title>Complete genome sequence of Corynebacterium casei LMG S-19264T (=DSM 44701T), isolated from a smear-ripened cheese.</title>
        <authorList>
            <consortium name="US DOE Joint Genome Institute (JGI-PGF)"/>
            <person name="Walter F."/>
            <person name="Albersmeier A."/>
            <person name="Kalinowski J."/>
            <person name="Ruckert C."/>
        </authorList>
    </citation>
    <scope>NUCLEOTIDE SEQUENCE</scope>
    <source>
        <strain evidence="2">CCM 8711</strain>
    </source>
</reference>
<name>A0A917J959_9SPHI</name>